<reference evidence="3" key="1">
    <citation type="submission" date="2024-02" db="UniProtKB">
        <authorList>
            <consortium name="WormBaseParasite"/>
        </authorList>
    </citation>
    <scope>IDENTIFICATION</scope>
</reference>
<dbReference type="WBParaSite" id="MBELARI_LOCUS1900.1">
    <property type="protein sequence ID" value="MBELARI_LOCUS1900.1"/>
    <property type="gene ID" value="MBELARI_LOCUS1900"/>
</dbReference>
<feature type="compositionally biased region" description="Basic and acidic residues" evidence="1">
    <location>
        <begin position="122"/>
        <end position="132"/>
    </location>
</feature>
<feature type="region of interest" description="Disordered" evidence="1">
    <location>
        <begin position="25"/>
        <end position="236"/>
    </location>
</feature>
<name>A0AAF3EZR5_9BILA</name>
<evidence type="ECO:0000313" key="3">
    <source>
        <dbReference type="WBParaSite" id="MBELARI_LOCUS1900.1"/>
    </source>
</evidence>
<organism evidence="2 3">
    <name type="scientific">Mesorhabditis belari</name>
    <dbReference type="NCBI Taxonomy" id="2138241"/>
    <lineage>
        <taxon>Eukaryota</taxon>
        <taxon>Metazoa</taxon>
        <taxon>Ecdysozoa</taxon>
        <taxon>Nematoda</taxon>
        <taxon>Chromadorea</taxon>
        <taxon>Rhabditida</taxon>
        <taxon>Rhabditina</taxon>
        <taxon>Rhabditomorpha</taxon>
        <taxon>Rhabditoidea</taxon>
        <taxon>Rhabditidae</taxon>
        <taxon>Mesorhabditinae</taxon>
        <taxon>Mesorhabditis</taxon>
    </lineage>
</organism>
<sequence length="236" mass="26782">MILIVYASAIPIHYSSSEQELTRFEREIKGSDELTETPETDVDRRKREADEHKEHEGEGMEGPPQIDVRDKRRIKQPTGPATTTAITIAEHHQTLTEEKRSAEHERQENHEMKGGPSEQETEDHHVKKRSDSSNEEEEITNHSIGDCEERIDAETDSQNISEPTIEETQTQEDSLPPEESLLEIEPGRGLEAVVRVRKATHGKHNQPRVMQKNKSNTMVGDTGTNNESPQQPITIE</sequence>
<dbReference type="AlphaFoldDB" id="A0AAF3EZR5"/>
<dbReference type="Proteomes" id="UP000887575">
    <property type="component" value="Unassembled WGS sequence"/>
</dbReference>
<feature type="compositionally biased region" description="Basic and acidic residues" evidence="1">
    <location>
        <begin position="41"/>
        <end position="58"/>
    </location>
</feature>
<feature type="compositionally biased region" description="Basic residues" evidence="1">
    <location>
        <begin position="195"/>
        <end position="206"/>
    </location>
</feature>
<proteinExistence type="predicted"/>
<accession>A0AAF3EZR5</accession>
<feature type="compositionally biased region" description="Polar residues" evidence="1">
    <location>
        <begin position="156"/>
        <end position="168"/>
    </location>
</feature>
<feature type="compositionally biased region" description="Basic and acidic residues" evidence="1">
    <location>
        <begin position="89"/>
        <end position="113"/>
    </location>
</feature>
<evidence type="ECO:0000256" key="1">
    <source>
        <dbReference type="SAM" id="MobiDB-lite"/>
    </source>
</evidence>
<evidence type="ECO:0000313" key="2">
    <source>
        <dbReference type="Proteomes" id="UP000887575"/>
    </source>
</evidence>
<protein>
    <submittedName>
        <fullName evidence="3">Secreted protein</fullName>
    </submittedName>
</protein>
<keyword evidence="2" id="KW-1185">Reference proteome</keyword>
<feature type="compositionally biased region" description="Polar residues" evidence="1">
    <location>
        <begin position="212"/>
        <end position="236"/>
    </location>
</feature>